<dbReference type="GO" id="GO:0008270">
    <property type="term" value="F:zinc ion binding"/>
    <property type="evidence" value="ECO:0007669"/>
    <property type="project" value="UniProtKB-KW"/>
</dbReference>
<keyword evidence="13" id="KW-0131">Cell cycle</keyword>
<name>A0A7R8UQW6_HERIL</name>
<dbReference type="InterPro" id="IPR040050">
    <property type="entry name" value="ZNF830-like"/>
</dbReference>
<keyword evidence="18" id="KW-1185">Reference proteome</keyword>
<evidence type="ECO:0000256" key="7">
    <source>
        <dbReference type="ARBA" id="ARBA00022723"/>
    </source>
</evidence>
<dbReference type="InterPro" id="IPR036236">
    <property type="entry name" value="Znf_C2H2_sf"/>
</dbReference>
<evidence type="ECO:0000256" key="14">
    <source>
        <dbReference type="ARBA" id="ARBA00030672"/>
    </source>
</evidence>
<dbReference type="GO" id="GO:0005681">
    <property type="term" value="C:spliceosomal complex"/>
    <property type="evidence" value="ECO:0007669"/>
    <property type="project" value="InterPro"/>
</dbReference>
<evidence type="ECO:0000256" key="12">
    <source>
        <dbReference type="ARBA" id="ARBA00023242"/>
    </source>
</evidence>
<evidence type="ECO:0000256" key="10">
    <source>
        <dbReference type="ARBA" id="ARBA00022833"/>
    </source>
</evidence>
<evidence type="ECO:0000256" key="9">
    <source>
        <dbReference type="ARBA" id="ARBA00022776"/>
    </source>
</evidence>
<evidence type="ECO:0000256" key="3">
    <source>
        <dbReference type="ARBA" id="ARBA00017358"/>
    </source>
</evidence>
<dbReference type="InterPro" id="IPR059039">
    <property type="entry name" value="ZNF380_CC"/>
</dbReference>
<keyword evidence="7" id="KW-0479">Metal-binding</keyword>
<dbReference type="OrthoDB" id="77607at2759"/>
<evidence type="ECO:0000256" key="13">
    <source>
        <dbReference type="ARBA" id="ARBA00023306"/>
    </source>
</evidence>
<dbReference type="Pfam" id="PF23406">
    <property type="entry name" value="ZNF380_CC"/>
    <property type="match status" value="1"/>
</dbReference>
<evidence type="ECO:0000256" key="11">
    <source>
        <dbReference type="ARBA" id="ARBA00023054"/>
    </source>
</evidence>
<dbReference type="GO" id="GO:0044773">
    <property type="term" value="P:mitotic DNA damage checkpoint signaling"/>
    <property type="evidence" value="ECO:0007669"/>
    <property type="project" value="TreeGrafter"/>
</dbReference>
<keyword evidence="8" id="KW-0863">Zinc-finger</keyword>
<comment type="subcellular location">
    <subcellularLocation>
        <location evidence="1">Chromosome</location>
    </subcellularLocation>
    <subcellularLocation>
        <location evidence="2">Nucleus speckle</location>
    </subcellularLocation>
</comment>
<keyword evidence="6" id="KW-0132">Cell division</keyword>
<dbReference type="Proteomes" id="UP000594454">
    <property type="component" value="Chromosome 3"/>
</dbReference>
<proteinExistence type="predicted"/>
<evidence type="ECO:0000256" key="5">
    <source>
        <dbReference type="ARBA" id="ARBA00022473"/>
    </source>
</evidence>
<dbReference type="GO" id="GO:0033260">
    <property type="term" value="P:nuclear DNA replication"/>
    <property type="evidence" value="ECO:0007669"/>
    <property type="project" value="TreeGrafter"/>
</dbReference>
<gene>
    <name evidence="17" type="ORF">HERILL_LOCUS8224</name>
</gene>
<evidence type="ECO:0000313" key="17">
    <source>
        <dbReference type="EMBL" id="CAD7085377.1"/>
    </source>
</evidence>
<reference evidence="17 18" key="1">
    <citation type="submission" date="2020-11" db="EMBL/GenBank/DDBJ databases">
        <authorList>
            <person name="Wallbank WR R."/>
            <person name="Pardo Diaz C."/>
            <person name="Kozak K."/>
            <person name="Martin S."/>
            <person name="Jiggins C."/>
            <person name="Moest M."/>
            <person name="Warren A I."/>
            <person name="Generalovic N T."/>
            <person name="Byers J.R.P. K."/>
            <person name="Montejo-Kovacevich G."/>
            <person name="Yen C E."/>
        </authorList>
    </citation>
    <scope>NUCLEOTIDE SEQUENCE [LARGE SCALE GENOMIC DNA]</scope>
</reference>
<dbReference type="PANTHER" id="PTHR13278">
    <property type="entry name" value="ZINC FINGER PROTEIN 830"/>
    <property type="match status" value="1"/>
</dbReference>
<keyword evidence="5" id="KW-0217">Developmental protein</keyword>
<evidence type="ECO:0000256" key="6">
    <source>
        <dbReference type="ARBA" id="ARBA00022618"/>
    </source>
</evidence>
<dbReference type="SUPFAM" id="SSF57667">
    <property type="entry name" value="beta-beta-alpha zinc fingers"/>
    <property type="match status" value="1"/>
</dbReference>
<dbReference type="AlphaFoldDB" id="A0A7R8UQW6"/>
<accession>A0A7R8UQW6</accession>
<sequence length="256" mass="29663">MLTRRIEGQLTCILCKSIVRTASIWKVHVNSKQHKENVASAIQVKGHSEISFKRPANTPLPPSCQKKRLKIASSSEETVLQLNKRQTFLDSTDANGFFEISVGQKLKGVSRLERISQTDNDSAFNIGKDEKIPEGFFDDPVKDARVRNQEYKDTQDEEWEKFQREIREESTLSNAIIAEEQDEATAERQIKEIDEQIRKWSRVLDLEKRKDIATKLKTESLDKIKAMESEHDSDDGGDYDIDEFFDWRAKRSDRRK</sequence>
<feature type="coiled-coil region" evidence="15">
    <location>
        <begin position="176"/>
        <end position="210"/>
    </location>
</feature>
<dbReference type="PANTHER" id="PTHR13278:SF0">
    <property type="entry name" value="ZINC FINGER PROTEIN 830"/>
    <property type="match status" value="1"/>
</dbReference>
<dbReference type="FunCoup" id="A0A7R8UQW6">
    <property type="interactions" value="2150"/>
</dbReference>
<keyword evidence="11 15" id="KW-0175">Coiled coil</keyword>
<organism evidence="17 18">
    <name type="scientific">Hermetia illucens</name>
    <name type="common">Black soldier fly</name>
    <dbReference type="NCBI Taxonomy" id="343691"/>
    <lineage>
        <taxon>Eukaryota</taxon>
        <taxon>Metazoa</taxon>
        <taxon>Ecdysozoa</taxon>
        <taxon>Arthropoda</taxon>
        <taxon>Hexapoda</taxon>
        <taxon>Insecta</taxon>
        <taxon>Pterygota</taxon>
        <taxon>Neoptera</taxon>
        <taxon>Endopterygota</taxon>
        <taxon>Diptera</taxon>
        <taxon>Brachycera</taxon>
        <taxon>Stratiomyomorpha</taxon>
        <taxon>Stratiomyidae</taxon>
        <taxon>Hermetiinae</taxon>
        <taxon>Hermetia</taxon>
    </lineage>
</organism>
<evidence type="ECO:0000256" key="8">
    <source>
        <dbReference type="ARBA" id="ARBA00022771"/>
    </source>
</evidence>
<evidence type="ECO:0000256" key="2">
    <source>
        <dbReference type="ARBA" id="ARBA00004324"/>
    </source>
</evidence>
<keyword evidence="10" id="KW-0862">Zinc</keyword>
<dbReference type="GO" id="GO:0003676">
    <property type="term" value="F:nucleic acid binding"/>
    <property type="evidence" value="ECO:0007669"/>
    <property type="project" value="InterPro"/>
</dbReference>
<protein>
    <recommendedName>
        <fullName evidence="3">Zinc finger protein 830</fullName>
    </recommendedName>
    <alternativeName>
        <fullName evidence="14">Coiled-coil domain-containing protein 16</fullName>
    </alternativeName>
</protein>
<evidence type="ECO:0000259" key="16">
    <source>
        <dbReference type="Pfam" id="PF23406"/>
    </source>
</evidence>
<keyword evidence="4" id="KW-0158">Chromosome</keyword>
<dbReference type="InParanoid" id="A0A7R8UQW6"/>
<evidence type="ECO:0000256" key="4">
    <source>
        <dbReference type="ARBA" id="ARBA00022454"/>
    </source>
</evidence>
<evidence type="ECO:0000256" key="15">
    <source>
        <dbReference type="SAM" id="Coils"/>
    </source>
</evidence>
<evidence type="ECO:0000256" key="1">
    <source>
        <dbReference type="ARBA" id="ARBA00004286"/>
    </source>
</evidence>
<dbReference type="GO" id="GO:0033314">
    <property type="term" value="P:mitotic DNA replication checkpoint signaling"/>
    <property type="evidence" value="ECO:0007669"/>
    <property type="project" value="TreeGrafter"/>
</dbReference>
<dbReference type="EMBL" id="LR899011">
    <property type="protein sequence ID" value="CAD7085377.1"/>
    <property type="molecule type" value="Genomic_DNA"/>
</dbReference>
<keyword evidence="12" id="KW-0539">Nucleus</keyword>
<evidence type="ECO:0000313" key="18">
    <source>
        <dbReference type="Proteomes" id="UP000594454"/>
    </source>
</evidence>
<keyword evidence="9" id="KW-0498">Mitosis</keyword>
<feature type="domain" description="ZNF380 coiled-coil" evidence="16">
    <location>
        <begin position="132"/>
        <end position="211"/>
    </location>
</feature>